<dbReference type="PANTHER" id="PTHR43135">
    <property type="entry name" value="ALPHA-D-RIBOSE 1-METHYLPHOSPHONATE 5-TRIPHOSPHATE DIPHOSPHATASE"/>
    <property type="match status" value="1"/>
</dbReference>
<dbReference type="Pfam" id="PF01979">
    <property type="entry name" value="Amidohydro_1"/>
    <property type="match status" value="1"/>
</dbReference>
<feature type="domain" description="Amidohydrolase-related" evidence="2">
    <location>
        <begin position="380"/>
        <end position="472"/>
    </location>
</feature>
<dbReference type="AlphaFoldDB" id="A0A2D0N1X2"/>
<dbReference type="PANTHER" id="PTHR43135:SF3">
    <property type="entry name" value="ALPHA-D-RIBOSE 1-METHYLPHOSPHONATE 5-TRIPHOSPHATE DIPHOSPHATASE"/>
    <property type="match status" value="1"/>
</dbReference>
<keyword evidence="1" id="KW-0472">Membrane</keyword>
<keyword evidence="1" id="KW-0812">Transmembrane</keyword>
<dbReference type="SUPFAM" id="SSF51556">
    <property type="entry name" value="Metallo-dependent hydrolases"/>
    <property type="match status" value="1"/>
</dbReference>
<protein>
    <recommendedName>
        <fullName evidence="2">Amidohydrolase-related domain-containing protein</fullName>
    </recommendedName>
</protein>
<evidence type="ECO:0000313" key="3">
    <source>
        <dbReference type="EMBL" id="PHN02542.1"/>
    </source>
</evidence>
<dbReference type="InterPro" id="IPR032466">
    <property type="entry name" value="Metal_Hydrolase"/>
</dbReference>
<dbReference type="GO" id="GO:0016810">
    <property type="term" value="F:hydrolase activity, acting on carbon-nitrogen (but not peptide) bonds"/>
    <property type="evidence" value="ECO:0007669"/>
    <property type="project" value="InterPro"/>
</dbReference>
<keyword evidence="4" id="KW-1185">Reference proteome</keyword>
<evidence type="ECO:0000313" key="4">
    <source>
        <dbReference type="Proteomes" id="UP000223913"/>
    </source>
</evidence>
<dbReference type="InterPro" id="IPR006680">
    <property type="entry name" value="Amidohydro-rel"/>
</dbReference>
<evidence type="ECO:0000259" key="2">
    <source>
        <dbReference type="Pfam" id="PF01979"/>
    </source>
</evidence>
<proteinExistence type="predicted"/>
<dbReference type="SUPFAM" id="SSF51338">
    <property type="entry name" value="Composite domain of metallo-dependent hydrolases"/>
    <property type="match status" value="1"/>
</dbReference>
<dbReference type="Gene3D" id="2.30.40.10">
    <property type="entry name" value="Urease, subunit C, domain 1"/>
    <property type="match status" value="1"/>
</dbReference>
<reference evidence="3 4" key="1">
    <citation type="submission" date="2017-10" db="EMBL/GenBank/DDBJ databases">
        <title>The draft genome sequence of Lewinella nigricans NBRC 102662.</title>
        <authorList>
            <person name="Wang K."/>
        </authorList>
    </citation>
    <scope>NUCLEOTIDE SEQUENCE [LARGE SCALE GENOMIC DNA]</scope>
    <source>
        <strain evidence="3 4">NBRC 102662</strain>
    </source>
</reference>
<organism evidence="3 4">
    <name type="scientific">Flavilitoribacter nigricans (strain ATCC 23147 / DSM 23189 / NBRC 102662 / NCIMB 1420 / SS-2)</name>
    <name type="common">Lewinella nigricans</name>
    <dbReference type="NCBI Taxonomy" id="1122177"/>
    <lineage>
        <taxon>Bacteria</taxon>
        <taxon>Pseudomonadati</taxon>
        <taxon>Bacteroidota</taxon>
        <taxon>Saprospiria</taxon>
        <taxon>Saprospirales</taxon>
        <taxon>Lewinellaceae</taxon>
        <taxon>Flavilitoribacter</taxon>
    </lineage>
</organism>
<dbReference type="Proteomes" id="UP000223913">
    <property type="component" value="Unassembled WGS sequence"/>
</dbReference>
<dbReference type="InterPro" id="IPR051781">
    <property type="entry name" value="Metallo-dep_Hydrolase"/>
</dbReference>
<dbReference type="RefSeq" id="WP_099154087.1">
    <property type="nucleotide sequence ID" value="NZ_PDUD01000039.1"/>
</dbReference>
<evidence type="ECO:0000256" key="1">
    <source>
        <dbReference type="SAM" id="Phobius"/>
    </source>
</evidence>
<sequence>MKKKILKFSKYFAISLLVVLFLFFGLVFVPVPKIDFPDKSYTRLLIKNIDIVDVKNDRILENKFVLIAGNKIIRIADRLISADDAETRTIDGRKQFLIPALWDMHVHLHKQYPYIAGAEFVVNGVMHVRDMRGAYNDRDPFASTPERIMKWNKEVEGLDLLGPKIHNLTSLAVEGPHPMFDRSPDFFNCSNEEEAKLLVQYFKDQGVDLIKIYNNIPRNAFFELLKQAQLAEIDVAGHKPVRISTAEASNAGMKSLEHARFLIWDSYEGAEALRKDNDPKSRDNTDLREQMLLGHDTLLLDKNLETLKNNGTWYCPTHLTRKADAYADDNIFRARYDKINPILRLLSFEDLDATIQEDTTVRGRKTYKDFYFKSLEITKRANEKGVGILAGSDVPELPGTSLLDELEELSKAGLSNYDVLKTTTLNSARYYNLENQYGAIEAGKTADLIILPQNPIAEISAVRNVSGLIYQGIYLDKNEIKKIKEKIYSRNRSLVLSAKLIWDMVVYSTL</sequence>
<gene>
    <name evidence="3" type="ORF">CRP01_31700</name>
</gene>
<dbReference type="InterPro" id="IPR011059">
    <property type="entry name" value="Metal-dep_hydrolase_composite"/>
</dbReference>
<dbReference type="OrthoDB" id="9797498at2"/>
<name>A0A2D0N1X2_FLAN2</name>
<feature type="transmembrane region" description="Helical" evidence="1">
    <location>
        <begin position="12"/>
        <end position="31"/>
    </location>
</feature>
<dbReference type="Gene3D" id="3.20.20.140">
    <property type="entry name" value="Metal-dependent hydrolases"/>
    <property type="match status" value="1"/>
</dbReference>
<accession>A0A2D0N1X2</accession>
<keyword evidence="1" id="KW-1133">Transmembrane helix</keyword>
<dbReference type="EMBL" id="PDUD01000039">
    <property type="protein sequence ID" value="PHN02542.1"/>
    <property type="molecule type" value="Genomic_DNA"/>
</dbReference>
<comment type="caution">
    <text evidence="3">The sequence shown here is derived from an EMBL/GenBank/DDBJ whole genome shotgun (WGS) entry which is preliminary data.</text>
</comment>